<dbReference type="STRING" id="648782.SAMN04488554_2867"/>
<dbReference type="Proteomes" id="UP000199220">
    <property type="component" value="Unassembled WGS sequence"/>
</dbReference>
<dbReference type="InterPro" id="IPR013022">
    <property type="entry name" value="Xyl_isomerase-like_TIM-brl"/>
</dbReference>
<dbReference type="RefSeq" id="WP_089773758.1">
    <property type="nucleotide sequence ID" value="NZ_FNTX01000002.1"/>
</dbReference>
<sequence length="332" mass="36697">MTAVRPITLFTGQWSDTPLEDVIAQAASWGYDGVEIDCGGTHLDTLRAEEDPDYLAGIRRLLDQHGLGVWAVSNHAAGHAVGLPAFDFRHERMLAARIWGDGNADGIRERAREEMIRTARVARRLGVDRVVGFSGSSIWPFVVGFPGVDDDVIDAGFEDFARSWTPVLNAFAQEGVVFAHEPHPGEIAFDYWTCHRAVDAIAGHPAFGFNWDPSHLTWQGIDTVAFLLDFAERIHHVDCKDTRVRPADGRSGILGSHLPWGSVRRAWDFVTVGRGQVRWDDALRALNEIGYDGPVSVEWEDMAMTREAGAAEAAQFLHELQRTLAGSTTTEK</sequence>
<protein>
    <submittedName>
        <fullName evidence="3">Sugar phosphate isomerase/epimerase</fullName>
    </submittedName>
</protein>
<dbReference type="OrthoDB" id="9779184at2"/>
<evidence type="ECO:0000313" key="3">
    <source>
        <dbReference type="EMBL" id="SEE77765.1"/>
    </source>
</evidence>
<dbReference type="Pfam" id="PF01261">
    <property type="entry name" value="AP_endonuc_2"/>
    <property type="match status" value="1"/>
</dbReference>
<name>A0A1H5LL40_9MICO</name>
<gene>
    <name evidence="3" type="ORF">SAMN04488554_2867</name>
</gene>
<dbReference type="AlphaFoldDB" id="A0A1H5LL40"/>
<dbReference type="Gene3D" id="3.20.20.150">
    <property type="entry name" value="Divalent-metal-dependent TIM barrel enzymes"/>
    <property type="match status" value="1"/>
</dbReference>
<keyword evidence="4" id="KW-1185">Reference proteome</keyword>
<dbReference type="EMBL" id="FNTX01000002">
    <property type="protein sequence ID" value="SEE77765.1"/>
    <property type="molecule type" value="Genomic_DNA"/>
</dbReference>
<feature type="domain" description="Xylose isomerase-like TIM barrel" evidence="2">
    <location>
        <begin position="23"/>
        <end position="319"/>
    </location>
</feature>
<dbReference type="GO" id="GO:0016853">
    <property type="term" value="F:isomerase activity"/>
    <property type="evidence" value="ECO:0007669"/>
    <property type="project" value="UniProtKB-KW"/>
</dbReference>
<dbReference type="InterPro" id="IPR036237">
    <property type="entry name" value="Xyl_isomerase-like_sf"/>
</dbReference>
<keyword evidence="3" id="KW-0413">Isomerase</keyword>
<accession>A0A1H5LL40</accession>
<organism evidence="3 4">
    <name type="scientific">Ruania alba</name>
    <dbReference type="NCBI Taxonomy" id="648782"/>
    <lineage>
        <taxon>Bacteria</taxon>
        <taxon>Bacillati</taxon>
        <taxon>Actinomycetota</taxon>
        <taxon>Actinomycetes</taxon>
        <taxon>Micrococcales</taxon>
        <taxon>Ruaniaceae</taxon>
        <taxon>Ruania</taxon>
    </lineage>
</organism>
<evidence type="ECO:0000256" key="1">
    <source>
        <dbReference type="ARBA" id="ARBA00023277"/>
    </source>
</evidence>
<evidence type="ECO:0000259" key="2">
    <source>
        <dbReference type="Pfam" id="PF01261"/>
    </source>
</evidence>
<keyword evidence="1" id="KW-0119">Carbohydrate metabolism</keyword>
<proteinExistence type="predicted"/>
<dbReference type="InterPro" id="IPR050312">
    <property type="entry name" value="IolE/XylAMocC-like"/>
</dbReference>
<dbReference type="PANTHER" id="PTHR12110:SF21">
    <property type="entry name" value="XYLOSE ISOMERASE-LIKE TIM BARREL DOMAIN-CONTAINING PROTEIN"/>
    <property type="match status" value="1"/>
</dbReference>
<reference evidence="4" key="1">
    <citation type="submission" date="2016-10" db="EMBL/GenBank/DDBJ databases">
        <authorList>
            <person name="Varghese N."/>
            <person name="Submissions S."/>
        </authorList>
    </citation>
    <scope>NUCLEOTIDE SEQUENCE [LARGE SCALE GENOMIC DNA]</scope>
    <source>
        <strain evidence="4">DSM 21368</strain>
    </source>
</reference>
<dbReference type="PANTHER" id="PTHR12110">
    <property type="entry name" value="HYDROXYPYRUVATE ISOMERASE"/>
    <property type="match status" value="1"/>
</dbReference>
<evidence type="ECO:0000313" key="4">
    <source>
        <dbReference type="Proteomes" id="UP000199220"/>
    </source>
</evidence>
<dbReference type="SUPFAM" id="SSF51658">
    <property type="entry name" value="Xylose isomerase-like"/>
    <property type="match status" value="1"/>
</dbReference>